<dbReference type="OrthoDB" id="5490625at2"/>
<evidence type="ECO:0000313" key="4">
    <source>
        <dbReference type="EMBL" id="SDL64639.1"/>
    </source>
</evidence>
<dbReference type="Gene3D" id="3.40.50.300">
    <property type="entry name" value="P-loop containing nucleotide triphosphate hydrolases"/>
    <property type="match status" value="1"/>
</dbReference>
<evidence type="ECO:0000313" key="5">
    <source>
        <dbReference type="Proteomes" id="UP000199053"/>
    </source>
</evidence>
<accession>A0A1G9LRP5</accession>
<keyword evidence="5" id="KW-1185">Reference proteome</keyword>
<dbReference type="Pfam" id="PF00158">
    <property type="entry name" value="Sigma54_activat"/>
    <property type="match status" value="1"/>
</dbReference>
<sequence>MNNTLLCWNSVRAGDEVLIQAIQSFKNRRISIDEVLLIEQEGHIFSISGLGDVQLKKISVQLEDPTRHTDIYNIVVHKVLPEIDPSSSLHINVSPGTPAMHAVWLILHAGGRLPENAKLWSSQFNPGTKRRSINPVDFPINTYLSEIRKVSPGEAHLAKYDFEPRSNKRKEAFEALKRFAEIPGIPLLVLGERGTGKTRLVETVLDTLKQKEIVVVPCGALDSQLAESQLFGHVKGAFTGAEQERGGLLKAADGGILFLDEIQDLPKDIQRKLVRVLQDNKRRFRPVGADEELSVDFELICASNKDLIELQEALDEDFFDRISMATVKIPALRECLDDLEHDWQQVWREMCSGFRRSSDAPMSESLMDLLRSDSLYGNLRDLQTLAVHIMAWWSEQDLEKTVADAGREWKKHCSQRHSQKNFKKNLSRKEHLAKCKHELAVWAKQEYLTWENAAKALGCTEKTLRTDAGLK</sequence>
<gene>
    <name evidence="4" type="ORF">SAMN05660337_3495</name>
</gene>
<dbReference type="InterPro" id="IPR027417">
    <property type="entry name" value="P-loop_NTPase"/>
</dbReference>
<dbReference type="PANTHER" id="PTHR32071:SF14">
    <property type="entry name" value="TRANSCRIPTIONAL REGULATORY PROTEIN RTCR"/>
    <property type="match status" value="1"/>
</dbReference>
<dbReference type="AlphaFoldDB" id="A0A1G9LRP5"/>
<dbReference type="EMBL" id="FNGA01000008">
    <property type="protein sequence ID" value="SDL64639.1"/>
    <property type="molecule type" value="Genomic_DNA"/>
</dbReference>
<proteinExistence type="predicted"/>
<dbReference type="CDD" id="cd00009">
    <property type="entry name" value="AAA"/>
    <property type="match status" value="1"/>
</dbReference>
<name>A0A1G9LRP5_9BACT</name>
<evidence type="ECO:0000256" key="1">
    <source>
        <dbReference type="ARBA" id="ARBA00022741"/>
    </source>
</evidence>
<dbReference type="RefSeq" id="WP_092163522.1">
    <property type="nucleotide sequence ID" value="NZ_FNGA01000008.1"/>
</dbReference>
<dbReference type="SUPFAM" id="SSF52540">
    <property type="entry name" value="P-loop containing nucleoside triphosphate hydrolases"/>
    <property type="match status" value="1"/>
</dbReference>
<dbReference type="InterPro" id="IPR025943">
    <property type="entry name" value="Sigma_54_int_dom_ATP-bd_2"/>
</dbReference>
<dbReference type="PROSITE" id="PS00676">
    <property type="entry name" value="SIGMA54_INTERACT_2"/>
    <property type="match status" value="1"/>
</dbReference>
<dbReference type="GO" id="GO:0005524">
    <property type="term" value="F:ATP binding"/>
    <property type="evidence" value="ECO:0007669"/>
    <property type="project" value="UniProtKB-KW"/>
</dbReference>
<keyword evidence="1" id="KW-0547">Nucleotide-binding</keyword>
<protein>
    <submittedName>
        <fullName evidence="4">Sigma-54 interaction domain-containing protein</fullName>
    </submittedName>
</protein>
<evidence type="ECO:0000259" key="3">
    <source>
        <dbReference type="PROSITE" id="PS50045"/>
    </source>
</evidence>
<dbReference type="PANTHER" id="PTHR32071">
    <property type="entry name" value="TRANSCRIPTIONAL REGULATORY PROTEIN"/>
    <property type="match status" value="1"/>
</dbReference>
<evidence type="ECO:0000256" key="2">
    <source>
        <dbReference type="ARBA" id="ARBA00022840"/>
    </source>
</evidence>
<keyword evidence="2" id="KW-0067">ATP-binding</keyword>
<organism evidence="4 5">
    <name type="scientific">Maridesulfovibrio ferrireducens</name>
    <dbReference type="NCBI Taxonomy" id="246191"/>
    <lineage>
        <taxon>Bacteria</taxon>
        <taxon>Pseudomonadati</taxon>
        <taxon>Thermodesulfobacteriota</taxon>
        <taxon>Desulfovibrionia</taxon>
        <taxon>Desulfovibrionales</taxon>
        <taxon>Desulfovibrionaceae</taxon>
        <taxon>Maridesulfovibrio</taxon>
    </lineage>
</organism>
<dbReference type="Proteomes" id="UP000199053">
    <property type="component" value="Unassembled WGS sequence"/>
</dbReference>
<dbReference type="SMART" id="SM00382">
    <property type="entry name" value="AAA"/>
    <property type="match status" value="1"/>
</dbReference>
<dbReference type="InterPro" id="IPR003593">
    <property type="entry name" value="AAA+_ATPase"/>
</dbReference>
<dbReference type="InterPro" id="IPR002078">
    <property type="entry name" value="Sigma_54_int"/>
</dbReference>
<dbReference type="GO" id="GO:0006355">
    <property type="term" value="P:regulation of DNA-templated transcription"/>
    <property type="evidence" value="ECO:0007669"/>
    <property type="project" value="InterPro"/>
</dbReference>
<reference evidence="5" key="1">
    <citation type="submission" date="2016-10" db="EMBL/GenBank/DDBJ databases">
        <authorList>
            <person name="Varghese N."/>
            <person name="Submissions S."/>
        </authorList>
    </citation>
    <scope>NUCLEOTIDE SEQUENCE [LARGE SCALE GENOMIC DNA]</scope>
    <source>
        <strain evidence="5">DSM 16995</strain>
    </source>
</reference>
<dbReference type="STRING" id="246191.SAMN05660337_3495"/>
<dbReference type="PROSITE" id="PS50045">
    <property type="entry name" value="SIGMA54_INTERACT_4"/>
    <property type="match status" value="1"/>
</dbReference>
<feature type="domain" description="Sigma-54 factor interaction" evidence="3">
    <location>
        <begin position="162"/>
        <end position="391"/>
    </location>
</feature>